<protein>
    <submittedName>
        <fullName evidence="2">10258_t:CDS:1</fullName>
    </submittedName>
</protein>
<sequence length="303" mass="35849">MKFRKNYTKGVYSSLDVFIQFSPEIIFQILGQLTPSDIFTVALVNKHLYGYTRDDYLWHVVCVNQFGKMFAKKIITNLKENSKQIQCNWKQICIEQYRKTTFLAEKCEITSFWLHEFGIAEINTRDAYIVDYEKSKCGKIIQLPSQDERLYFLSLSAVLKNVLAGTYHVIWRMRIHHLSVLKGTKFITKVVDENINNPNFEPKQYIYHPRHYDYSQTTFEKGFVDYQLPFKLEIPSFSNNNQNCNVYLSFECAAGIPWFAHKLKLDFVYLYPCCNKPASYKRSITKMWSKIKHKLPRVTLSRQ</sequence>
<evidence type="ECO:0000313" key="3">
    <source>
        <dbReference type="Proteomes" id="UP000789831"/>
    </source>
</evidence>
<dbReference type="AlphaFoldDB" id="A0A9N9D528"/>
<feature type="domain" description="F-box" evidence="1">
    <location>
        <begin position="15"/>
        <end position="61"/>
    </location>
</feature>
<dbReference type="Proteomes" id="UP000789831">
    <property type="component" value="Unassembled WGS sequence"/>
</dbReference>
<evidence type="ECO:0000259" key="1">
    <source>
        <dbReference type="PROSITE" id="PS50181"/>
    </source>
</evidence>
<keyword evidence="3" id="KW-1185">Reference proteome</keyword>
<accession>A0A9N9D528</accession>
<reference evidence="2" key="1">
    <citation type="submission" date="2021-06" db="EMBL/GenBank/DDBJ databases">
        <authorList>
            <person name="Kallberg Y."/>
            <person name="Tangrot J."/>
            <person name="Rosling A."/>
        </authorList>
    </citation>
    <scope>NUCLEOTIDE SEQUENCE</scope>
    <source>
        <strain evidence="2">MT106</strain>
    </source>
</reference>
<dbReference type="PROSITE" id="PS50181">
    <property type="entry name" value="FBOX"/>
    <property type="match status" value="1"/>
</dbReference>
<gene>
    <name evidence="2" type="ORF">AGERDE_LOCUS10172</name>
</gene>
<dbReference type="InterPro" id="IPR001810">
    <property type="entry name" value="F-box_dom"/>
</dbReference>
<dbReference type="OrthoDB" id="2309604at2759"/>
<dbReference type="EMBL" id="CAJVPL010002969">
    <property type="protein sequence ID" value="CAG8623503.1"/>
    <property type="molecule type" value="Genomic_DNA"/>
</dbReference>
<evidence type="ECO:0000313" key="2">
    <source>
        <dbReference type="EMBL" id="CAG8623503.1"/>
    </source>
</evidence>
<organism evidence="2 3">
    <name type="scientific">Ambispora gerdemannii</name>
    <dbReference type="NCBI Taxonomy" id="144530"/>
    <lineage>
        <taxon>Eukaryota</taxon>
        <taxon>Fungi</taxon>
        <taxon>Fungi incertae sedis</taxon>
        <taxon>Mucoromycota</taxon>
        <taxon>Glomeromycotina</taxon>
        <taxon>Glomeromycetes</taxon>
        <taxon>Archaeosporales</taxon>
        <taxon>Ambisporaceae</taxon>
        <taxon>Ambispora</taxon>
    </lineage>
</organism>
<dbReference type="InterPro" id="IPR036047">
    <property type="entry name" value="F-box-like_dom_sf"/>
</dbReference>
<proteinExistence type="predicted"/>
<comment type="caution">
    <text evidence="2">The sequence shown here is derived from an EMBL/GenBank/DDBJ whole genome shotgun (WGS) entry which is preliminary data.</text>
</comment>
<name>A0A9N9D528_9GLOM</name>
<dbReference type="Pfam" id="PF12937">
    <property type="entry name" value="F-box-like"/>
    <property type="match status" value="1"/>
</dbReference>
<dbReference type="SUPFAM" id="SSF81383">
    <property type="entry name" value="F-box domain"/>
    <property type="match status" value="1"/>
</dbReference>
<dbReference type="Gene3D" id="1.20.1280.50">
    <property type="match status" value="1"/>
</dbReference>